<dbReference type="Gene3D" id="1.10.3210.10">
    <property type="entry name" value="Hypothetical protein af1432"/>
    <property type="match status" value="1"/>
</dbReference>
<feature type="transmembrane region" description="Helical" evidence="2">
    <location>
        <begin position="456"/>
        <end position="479"/>
    </location>
</feature>
<feature type="compositionally biased region" description="Basic and acidic residues" evidence="1">
    <location>
        <begin position="114"/>
        <end position="131"/>
    </location>
</feature>
<dbReference type="InterPro" id="IPR006675">
    <property type="entry name" value="HDIG_dom"/>
</dbReference>
<evidence type="ECO:0000313" key="5">
    <source>
        <dbReference type="Proteomes" id="UP000284416"/>
    </source>
</evidence>
<accession>A0A417YUP7</accession>
<keyword evidence="5" id="KW-1185">Reference proteome</keyword>
<evidence type="ECO:0000313" key="4">
    <source>
        <dbReference type="EMBL" id="RHW41021.1"/>
    </source>
</evidence>
<protein>
    <submittedName>
        <fullName evidence="4">HDIG domain-containing protein</fullName>
    </submittedName>
</protein>
<dbReference type="InterPro" id="IPR011624">
    <property type="entry name" value="Metal-dep_PHydrolase_7TM_extra"/>
</dbReference>
<dbReference type="AlphaFoldDB" id="A0A417YUP7"/>
<dbReference type="Pfam" id="PF07698">
    <property type="entry name" value="7TM-7TMR_HD"/>
    <property type="match status" value="1"/>
</dbReference>
<reference evidence="4 5" key="1">
    <citation type="journal article" date="2017" name="Int. J. Syst. Evol. Microbiol.">
        <title>Bacillus notoginsengisoli sp. nov., a novel bacterium isolated from the rhizosphere of Panax notoginseng.</title>
        <authorList>
            <person name="Zhang M.Y."/>
            <person name="Cheng J."/>
            <person name="Cai Y."/>
            <person name="Zhang T.Y."/>
            <person name="Wu Y.Y."/>
            <person name="Manikprabhu D."/>
            <person name="Li W.J."/>
            <person name="Zhang Y.X."/>
        </authorList>
    </citation>
    <scope>NUCLEOTIDE SEQUENCE [LARGE SCALE GENOMIC DNA]</scope>
    <source>
        <strain evidence="4 5">JCM 30743</strain>
    </source>
</reference>
<feature type="transmembrane region" description="Helical" evidence="2">
    <location>
        <begin position="320"/>
        <end position="343"/>
    </location>
</feature>
<name>A0A417YUP7_9BACI</name>
<feature type="region of interest" description="Disordered" evidence="1">
    <location>
        <begin position="112"/>
        <end position="131"/>
    </location>
</feature>
<dbReference type="NCBIfam" id="TIGR00277">
    <property type="entry name" value="HDIG"/>
    <property type="match status" value="1"/>
</dbReference>
<dbReference type="CDD" id="cd00077">
    <property type="entry name" value="HDc"/>
    <property type="match status" value="1"/>
</dbReference>
<feature type="transmembrane region" description="Helical" evidence="2">
    <location>
        <begin position="290"/>
        <end position="308"/>
    </location>
</feature>
<dbReference type="SMART" id="SM00471">
    <property type="entry name" value="HDc"/>
    <property type="match status" value="1"/>
</dbReference>
<comment type="caution">
    <text evidence="4">The sequence shown here is derived from an EMBL/GenBank/DDBJ whole genome shotgun (WGS) entry which is preliminary data.</text>
</comment>
<keyword evidence="2" id="KW-1133">Transmembrane helix</keyword>
<sequence length="725" mass="81094">MDLLQKRFQRIKQLLNLAFFRILFFAALGVILFLSMYSNVKPEQLKLGLFDIAEKTVVSPITVEDKESTEAKRKEELNRVQAVYTLKSEYSKNQVDLVGSIFDSAIKINQEEEELKKTSEEPDDTEPKPEVKGIPIADKVKKLKERLTQSVIEELPQEVFSAMVSADNTQLAIAKDLTITAISNEMGNRIPADEVENAKKRVEEELKYTTMDSNLKQASIQLGRFAVIQNEFYDPQATEEKRRQMSESIEPVKILEGQVIVEEGELVTHEIYRQLNLTRLLDSQDSKKPFIGLALLIVIILSAFYYYFTQQKKAPDKKQTNLLLFGIVFSFSIIVMKIVSQFQQLDYEGISYLFPAAMAGMILTILIDEKLAWLTAVVQAICGSIIFNEEMTGTLNMSAGIYLLCGGLAATFLLKGQNARSKILQAGLFASLVNLAIVFTLLFLRNTQYSGVEYGLLFLFAAVSGIASAVLALGILPFLEMSFGILSTMKLIELSNPNHPLLKKILTEAPGTYHHSVMVANMSEAACEAIGANGLLARVGCYYHDIGKTKRPVFFIENQVNRENPHDRLSPQKSAQIIIAHATDAAAMLKKHRMPKEIIDIAEQHHGTSLIKYFYHKANQAGGAKESDYRYPGPKAQTKETAIIAIADSVEAAVRSMSHPTPEQIESLVHSIISDKLQDGQLNDCDLTLREIEMVAHTLCDTLKGIFHSRIEYPTEITKQKVIQV</sequence>
<keyword evidence="2" id="KW-0812">Transmembrane</keyword>
<keyword evidence="2" id="KW-0472">Membrane</keyword>
<gene>
    <name evidence="4" type="ORF">D1B31_08720</name>
</gene>
<feature type="domain" description="HD/PDEase" evidence="3">
    <location>
        <begin position="508"/>
        <end position="662"/>
    </location>
</feature>
<dbReference type="InterPro" id="IPR003607">
    <property type="entry name" value="HD/PDEase_dom"/>
</dbReference>
<feature type="transmembrane region" description="Helical" evidence="2">
    <location>
        <begin position="394"/>
        <end position="414"/>
    </location>
</feature>
<dbReference type="InterPro" id="IPR052722">
    <property type="entry name" value="PgpH_phosphodiesterase"/>
</dbReference>
<dbReference type="Pfam" id="PF07697">
    <property type="entry name" value="7TMR-HDED"/>
    <property type="match status" value="1"/>
</dbReference>
<organism evidence="4 5">
    <name type="scientific">Neobacillus notoginsengisoli</name>
    <dbReference type="NCBI Taxonomy" id="1578198"/>
    <lineage>
        <taxon>Bacteria</taxon>
        <taxon>Bacillati</taxon>
        <taxon>Bacillota</taxon>
        <taxon>Bacilli</taxon>
        <taxon>Bacillales</taxon>
        <taxon>Bacillaceae</taxon>
        <taxon>Neobacillus</taxon>
    </lineage>
</organism>
<dbReference type="PANTHER" id="PTHR36442">
    <property type="entry name" value="CYCLIC-DI-AMP PHOSPHODIESTERASE PGPH"/>
    <property type="match status" value="1"/>
</dbReference>
<feature type="transmembrane region" description="Helical" evidence="2">
    <location>
        <begin position="14"/>
        <end position="37"/>
    </location>
</feature>
<dbReference type="InterPro" id="IPR006674">
    <property type="entry name" value="HD_domain"/>
</dbReference>
<evidence type="ECO:0000256" key="1">
    <source>
        <dbReference type="SAM" id="MobiDB-lite"/>
    </source>
</evidence>
<proteinExistence type="predicted"/>
<feature type="transmembrane region" description="Helical" evidence="2">
    <location>
        <begin position="349"/>
        <end position="366"/>
    </location>
</feature>
<dbReference type="Proteomes" id="UP000284416">
    <property type="component" value="Unassembled WGS sequence"/>
</dbReference>
<dbReference type="OrthoDB" id="9806952at2"/>
<dbReference type="Pfam" id="PF01966">
    <property type="entry name" value="HD"/>
    <property type="match status" value="1"/>
</dbReference>
<dbReference type="SUPFAM" id="SSF109604">
    <property type="entry name" value="HD-domain/PDEase-like"/>
    <property type="match status" value="1"/>
</dbReference>
<feature type="transmembrane region" description="Helical" evidence="2">
    <location>
        <begin position="426"/>
        <end position="444"/>
    </location>
</feature>
<evidence type="ECO:0000259" key="3">
    <source>
        <dbReference type="SMART" id="SM00471"/>
    </source>
</evidence>
<dbReference type="RefSeq" id="WP_118920395.1">
    <property type="nucleotide sequence ID" value="NZ_QWEG01000005.1"/>
</dbReference>
<dbReference type="EMBL" id="QWEG01000005">
    <property type="protein sequence ID" value="RHW41021.1"/>
    <property type="molecule type" value="Genomic_DNA"/>
</dbReference>
<evidence type="ECO:0000256" key="2">
    <source>
        <dbReference type="SAM" id="Phobius"/>
    </source>
</evidence>
<dbReference type="InterPro" id="IPR011621">
    <property type="entry name" value="Metal-dep_PHydrolase_7TM_intra"/>
</dbReference>
<dbReference type="PANTHER" id="PTHR36442:SF1">
    <property type="entry name" value="CYCLIC-DI-AMP PHOSPHODIESTERASE PGPH"/>
    <property type="match status" value="1"/>
</dbReference>